<dbReference type="Proteomes" id="UP000039046">
    <property type="component" value="Unassembled WGS sequence"/>
</dbReference>
<dbReference type="EMBL" id="CDHN01000001">
    <property type="protein sequence ID" value="CEJ82918.1"/>
    <property type="molecule type" value="Genomic_DNA"/>
</dbReference>
<gene>
    <name evidence="1" type="ORF">VHEMI02958</name>
</gene>
<evidence type="ECO:0008006" key="3">
    <source>
        <dbReference type="Google" id="ProtNLM"/>
    </source>
</evidence>
<keyword evidence="2" id="KW-1185">Reference proteome</keyword>
<dbReference type="HOGENOM" id="CLU_082760_2_2_1"/>
<name>A0A0A1SR38_9HYPO</name>
<reference evidence="1 2" key="1">
    <citation type="journal article" date="2015" name="Genome Announc.">
        <title>Draft Genome Sequence and Gene Annotation of the Entomopathogenic Fungus Verticillium hemipterigenum.</title>
        <authorList>
            <person name="Horn F."/>
            <person name="Habel A."/>
            <person name="Scharf D.H."/>
            <person name="Dworschak J."/>
            <person name="Brakhage A.A."/>
            <person name="Guthke R."/>
            <person name="Hertweck C."/>
            <person name="Linde J."/>
        </authorList>
    </citation>
    <scope>NUCLEOTIDE SEQUENCE [LARGE SCALE GENOMIC DNA]</scope>
</reference>
<evidence type="ECO:0000313" key="2">
    <source>
        <dbReference type="Proteomes" id="UP000039046"/>
    </source>
</evidence>
<dbReference type="PANTHER" id="PTHR34846">
    <property type="entry name" value="4-CARBOXYMUCONOLACTONE DECARBOXYLASE FAMILY PROTEIN (AFU_ORTHOLOGUE AFUA_6G11590)"/>
    <property type="match status" value="1"/>
</dbReference>
<dbReference type="STRING" id="1531966.A0A0A1SR38"/>
<sequence>MATWGNTTVTNKHVLPYVDSETATPEIKAALQTLPFERNVFKLLANSTISFKPFMALLGTMWHADRKIKSSEWQTTVLRTAATLDAPYEWDVNEPVARIFGFTQVHLDALRDADTPLPAALFTERQQAIGALIADIGKGNTTSDETMAILKKNFNDEEIMELMYTHGVYAFLARMMNSCRIDYDPEIPGLEGMLRQFNAKAIEKELGPQSA</sequence>
<protein>
    <recommendedName>
        <fullName evidence="3">Carboxymuconolactone decarboxylase-like domain-containing protein</fullName>
    </recommendedName>
</protein>
<organism evidence="1 2">
    <name type="scientific">[Torrubiella] hemipterigena</name>
    <dbReference type="NCBI Taxonomy" id="1531966"/>
    <lineage>
        <taxon>Eukaryota</taxon>
        <taxon>Fungi</taxon>
        <taxon>Dikarya</taxon>
        <taxon>Ascomycota</taxon>
        <taxon>Pezizomycotina</taxon>
        <taxon>Sordariomycetes</taxon>
        <taxon>Hypocreomycetidae</taxon>
        <taxon>Hypocreales</taxon>
        <taxon>Clavicipitaceae</taxon>
        <taxon>Clavicipitaceae incertae sedis</taxon>
        <taxon>'Torrubiella' clade</taxon>
    </lineage>
</organism>
<accession>A0A0A1SR38</accession>
<dbReference type="InterPro" id="IPR029032">
    <property type="entry name" value="AhpD-like"/>
</dbReference>
<dbReference type="Gene3D" id="1.20.1290.10">
    <property type="entry name" value="AhpD-like"/>
    <property type="match status" value="1"/>
</dbReference>
<dbReference type="AlphaFoldDB" id="A0A0A1SR38"/>
<dbReference type="SUPFAM" id="SSF69118">
    <property type="entry name" value="AhpD-like"/>
    <property type="match status" value="1"/>
</dbReference>
<dbReference type="OrthoDB" id="2567457at2759"/>
<proteinExistence type="predicted"/>
<evidence type="ECO:0000313" key="1">
    <source>
        <dbReference type="EMBL" id="CEJ82918.1"/>
    </source>
</evidence>
<dbReference type="PANTHER" id="PTHR34846:SF5">
    <property type="entry name" value="CARBOXYMUCONOLACTONE DECARBOXYLASE-LIKE DOMAIN-CONTAINING PROTEIN"/>
    <property type="match status" value="1"/>
</dbReference>